<name>A0ABR0IT35_9PEZI</name>
<protein>
    <submittedName>
        <fullName evidence="1">Uncharacterized protein</fullName>
    </submittedName>
</protein>
<dbReference type="RefSeq" id="XP_062806761.1">
    <property type="nucleotide sequence ID" value="XM_062940147.1"/>
</dbReference>
<accession>A0ABR0IT35</accession>
<evidence type="ECO:0000313" key="2">
    <source>
        <dbReference type="Proteomes" id="UP001323617"/>
    </source>
</evidence>
<evidence type="ECO:0000313" key="1">
    <source>
        <dbReference type="EMBL" id="KAK4683291.1"/>
    </source>
</evidence>
<proteinExistence type="predicted"/>
<reference evidence="1 2" key="1">
    <citation type="journal article" date="2023" name="bioRxiv">
        <title>High-quality genome assemblies of four members of thePodospora anserinaspecies complex.</title>
        <authorList>
            <person name="Ament-Velasquez S.L."/>
            <person name="Vogan A.A."/>
            <person name="Wallerman O."/>
            <person name="Hartmann F."/>
            <person name="Gautier V."/>
            <person name="Silar P."/>
            <person name="Giraud T."/>
            <person name="Johannesson H."/>
        </authorList>
    </citation>
    <scope>NUCLEOTIDE SEQUENCE [LARGE SCALE GENOMIC DNA]</scope>
    <source>
        <strain evidence="1 2">CBS 124.78</strain>
    </source>
</reference>
<organism evidence="1 2">
    <name type="scientific">Podospora pseudoanserina</name>
    <dbReference type="NCBI Taxonomy" id="2609844"/>
    <lineage>
        <taxon>Eukaryota</taxon>
        <taxon>Fungi</taxon>
        <taxon>Dikarya</taxon>
        <taxon>Ascomycota</taxon>
        <taxon>Pezizomycotina</taxon>
        <taxon>Sordariomycetes</taxon>
        <taxon>Sordariomycetidae</taxon>
        <taxon>Sordariales</taxon>
        <taxon>Podosporaceae</taxon>
        <taxon>Podospora</taxon>
    </lineage>
</organism>
<keyword evidence="2" id="KW-1185">Reference proteome</keyword>
<comment type="caution">
    <text evidence="1">The sequence shown here is derived from an EMBL/GenBank/DDBJ whole genome shotgun (WGS) entry which is preliminary data.</text>
</comment>
<dbReference type="EMBL" id="JAFFHC010000001">
    <property type="protein sequence ID" value="KAK4683291.1"/>
    <property type="molecule type" value="Genomic_DNA"/>
</dbReference>
<dbReference type="GeneID" id="87960651"/>
<dbReference type="Proteomes" id="UP001323617">
    <property type="component" value="Unassembled WGS sequence"/>
</dbReference>
<sequence length="17" mass="1937">MRTPHPHTPFSNPPPHS</sequence>
<gene>
    <name evidence="1" type="ORF">QC764_0027950</name>
</gene>